<dbReference type="PANTHER" id="PTHR45830">
    <property type="entry name" value="SERPENTINE RECEPTOR, CLASS I"/>
    <property type="match status" value="1"/>
</dbReference>
<name>A0AAF3J4M4_9BILA</name>
<feature type="transmembrane region" description="Helical" evidence="2">
    <location>
        <begin position="226"/>
        <end position="249"/>
    </location>
</feature>
<feature type="transmembrane region" description="Helical" evidence="2">
    <location>
        <begin position="306"/>
        <end position="329"/>
    </location>
</feature>
<evidence type="ECO:0000313" key="3">
    <source>
        <dbReference type="Proteomes" id="UP000887575"/>
    </source>
</evidence>
<keyword evidence="2" id="KW-0812">Transmembrane</keyword>
<keyword evidence="2" id="KW-1133">Transmembrane helix</keyword>
<evidence type="ECO:0000256" key="1">
    <source>
        <dbReference type="SAM" id="Coils"/>
    </source>
</evidence>
<dbReference type="WBParaSite" id="MBELARI_LOCUS15898">
    <property type="protein sequence ID" value="MBELARI_LOCUS15898"/>
    <property type="gene ID" value="MBELARI_LOCUS15898"/>
</dbReference>
<sequence>MSAELLQTPNCCVPHATSCLIDRFGANRLPGGTAKVIACLPFKALNEIIENEELAEALQLDKEQTELKKKTFEKNRLSKNVQRSSCKIVSQCLNTSMVFLEQILMLPYGGAIYGQNFGSPQFQGRFVATYYVLGFGVGASLLSSVLYKLHAVGFTKRHHKFFVFLCVSGMFCGLSLVVFIIIATSEVQITDTTQYALLKEPNVENAACLLFPRTVIIYPRVEDPRLAYPGSIAFAMFTLWVFFVMWLVLHESNRAKKTTASQKTRDMLCYMEIVFYLQFAEMVLTTAIPAGLAMLGLSKVWPTENLVIASFTLMLSLHSPLNCLIIIFATRTYRNRILNWIFPPQNGK</sequence>
<dbReference type="AlphaFoldDB" id="A0AAF3J4M4"/>
<keyword evidence="2" id="KW-0472">Membrane</keyword>
<feature type="coiled-coil region" evidence="1">
    <location>
        <begin position="48"/>
        <end position="80"/>
    </location>
</feature>
<feature type="transmembrane region" description="Helical" evidence="2">
    <location>
        <begin position="270"/>
        <end position="294"/>
    </location>
</feature>
<feature type="transmembrane region" description="Helical" evidence="2">
    <location>
        <begin position="161"/>
        <end position="183"/>
    </location>
</feature>
<feature type="transmembrane region" description="Helical" evidence="2">
    <location>
        <begin position="128"/>
        <end position="149"/>
    </location>
</feature>
<keyword evidence="3" id="KW-1185">Reference proteome</keyword>
<accession>A0AAF3J4M4</accession>
<evidence type="ECO:0000256" key="2">
    <source>
        <dbReference type="SAM" id="Phobius"/>
    </source>
</evidence>
<evidence type="ECO:0000313" key="4">
    <source>
        <dbReference type="WBParaSite" id="MBELARI_LOCUS15898"/>
    </source>
</evidence>
<dbReference type="InterPro" id="IPR019422">
    <property type="entry name" value="7TM_GPCR_serpentine_rcpt_Srh"/>
</dbReference>
<reference evidence="4" key="1">
    <citation type="submission" date="2024-02" db="UniProtKB">
        <authorList>
            <consortium name="WormBaseParasite"/>
        </authorList>
    </citation>
    <scope>IDENTIFICATION</scope>
</reference>
<organism evidence="3 4">
    <name type="scientific">Mesorhabditis belari</name>
    <dbReference type="NCBI Taxonomy" id="2138241"/>
    <lineage>
        <taxon>Eukaryota</taxon>
        <taxon>Metazoa</taxon>
        <taxon>Ecdysozoa</taxon>
        <taxon>Nematoda</taxon>
        <taxon>Chromadorea</taxon>
        <taxon>Rhabditida</taxon>
        <taxon>Rhabditina</taxon>
        <taxon>Rhabditomorpha</taxon>
        <taxon>Rhabditoidea</taxon>
        <taxon>Rhabditidae</taxon>
        <taxon>Mesorhabditinae</taxon>
        <taxon>Mesorhabditis</taxon>
    </lineage>
</organism>
<protein>
    <submittedName>
        <fullName evidence="4">Uncharacterized protein</fullName>
    </submittedName>
</protein>
<dbReference type="Pfam" id="PF10318">
    <property type="entry name" value="7TM_GPCR_Srh"/>
    <property type="match status" value="1"/>
</dbReference>
<keyword evidence="1" id="KW-0175">Coiled coil</keyword>
<dbReference type="PANTHER" id="PTHR45830:SF15">
    <property type="entry name" value="SERPENTINE RECEPTOR, CLASS I"/>
    <property type="match status" value="1"/>
</dbReference>
<proteinExistence type="predicted"/>
<dbReference type="Proteomes" id="UP000887575">
    <property type="component" value="Unassembled WGS sequence"/>
</dbReference>